<organism evidence="6 7">
    <name type="scientific">Lentilactobacillus fungorum</name>
    <dbReference type="NCBI Taxonomy" id="2201250"/>
    <lineage>
        <taxon>Bacteria</taxon>
        <taxon>Bacillati</taxon>
        <taxon>Bacillota</taxon>
        <taxon>Bacilli</taxon>
        <taxon>Lactobacillales</taxon>
        <taxon>Lactobacillaceae</taxon>
        <taxon>Lentilactobacillus</taxon>
    </lineage>
</organism>
<evidence type="ECO:0000313" key="6">
    <source>
        <dbReference type="EMBL" id="GHP13243.1"/>
    </source>
</evidence>
<dbReference type="RefSeq" id="WP_203629291.1">
    <property type="nucleotide sequence ID" value="NZ_BNJR01000007.1"/>
</dbReference>
<protein>
    <submittedName>
        <fullName evidence="6">LysR family transcriptional regulator</fullName>
    </submittedName>
</protein>
<evidence type="ECO:0000259" key="5">
    <source>
        <dbReference type="PROSITE" id="PS50931"/>
    </source>
</evidence>
<dbReference type="InterPro" id="IPR005119">
    <property type="entry name" value="LysR_subst-bd"/>
</dbReference>
<dbReference type="PANTHER" id="PTHR30419:SF8">
    <property type="entry name" value="NITROGEN ASSIMILATION TRANSCRIPTIONAL ACTIVATOR-RELATED"/>
    <property type="match status" value="1"/>
</dbReference>
<dbReference type="InterPro" id="IPR000847">
    <property type="entry name" value="LysR_HTH_N"/>
</dbReference>
<gene>
    <name evidence="6" type="ORF">YK48G_06680</name>
</gene>
<accession>A0ABQ3VX33</accession>
<dbReference type="PROSITE" id="PS50931">
    <property type="entry name" value="HTH_LYSR"/>
    <property type="match status" value="1"/>
</dbReference>
<evidence type="ECO:0000256" key="2">
    <source>
        <dbReference type="ARBA" id="ARBA00023015"/>
    </source>
</evidence>
<name>A0ABQ3VX33_9LACO</name>
<keyword evidence="2" id="KW-0805">Transcription regulation</keyword>
<dbReference type="SUPFAM" id="SSF46785">
    <property type="entry name" value="Winged helix' DNA-binding domain"/>
    <property type="match status" value="1"/>
</dbReference>
<dbReference type="PANTHER" id="PTHR30419">
    <property type="entry name" value="HTH-TYPE TRANSCRIPTIONAL REGULATOR YBHD"/>
    <property type="match status" value="1"/>
</dbReference>
<reference evidence="6 7" key="1">
    <citation type="journal article" date="2021" name="Int. J. Syst. Evol. Microbiol.">
        <title>Lentilactobacillus fungorum sp. nov., isolated from spent mushroom substrates.</title>
        <authorList>
            <person name="Tohno M."/>
            <person name="Tanizawa Y."/>
            <person name="Kojima Y."/>
            <person name="Sakamoto M."/>
            <person name="Ohkuma M."/>
            <person name="Kobayashi H."/>
        </authorList>
    </citation>
    <scope>NUCLEOTIDE SEQUENCE [LARGE SCALE GENOMIC DNA]</scope>
    <source>
        <strain evidence="6 7">YK48G</strain>
    </source>
</reference>
<keyword evidence="3" id="KW-0238">DNA-binding</keyword>
<dbReference type="Gene3D" id="1.10.10.10">
    <property type="entry name" value="Winged helix-like DNA-binding domain superfamily/Winged helix DNA-binding domain"/>
    <property type="match status" value="1"/>
</dbReference>
<dbReference type="Pfam" id="PF00126">
    <property type="entry name" value="HTH_1"/>
    <property type="match status" value="1"/>
</dbReference>
<evidence type="ECO:0000256" key="4">
    <source>
        <dbReference type="ARBA" id="ARBA00023163"/>
    </source>
</evidence>
<keyword evidence="4" id="KW-0804">Transcription</keyword>
<evidence type="ECO:0000256" key="1">
    <source>
        <dbReference type="ARBA" id="ARBA00009437"/>
    </source>
</evidence>
<feature type="domain" description="HTH lysR-type" evidence="5">
    <location>
        <begin position="1"/>
        <end position="58"/>
    </location>
</feature>
<comment type="caution">
    <text evidence="6">The sequence shown here is derived from an EMBL/GenBank/DDBJ whole genome shotgun (WGS) entry which is preliminary data.</text>
</comment>
<dbReference type="EMBL" id="BNJR01000007">
    <property type="protein sequence ID" value="GHP13243.1"/>
    <property type="molecule type" value="Genomic_DNA"/>
</dbReference>
<dbReference type="Proteomes" id="UP000604765">
    <property type="component" value="Unassembled WGS sequence"/>
</dbReference>
<dbReference type="InterPro" id="IPR036390">
    <property type="entry name" value="WH_DNA-bd_sf"/>
</dbReference>
<dbReference type="PRINTS" id="PR00039">
    <property type="entry name" value="HTHLYSR"/>
</dbReference>
<dbReference type="SUPFAM" id="SSF53850">
    <property type="entry name" value="Periplasmic binding protein-like II"/>
    <property type="match status" value="1"/>
</dbReference>
<comment type="similarity">
    <text evidence="1">Belongs to the LysR transcriptional regulatory family.</text>
</comment>
<evidence type="ECO:0000256" key="3">
    <source>
        <dbReference type="ARBA" id="ARBA00023125"/>
    </source>
</evidence>
<keyword evidence="7" id="KW-1185">Reference proteome</keyword>
<dbReference type="Pfam" id="PF03466">
    <property type="entry name" value="LysR_substrate"/>
    <property type="match status" value="1"/>
</dbReference>
<dbReference type="Gene3D" id="3.40.190.290">
    <property type="match status" value="1"/>
</dbReference>
<sequence>MNIKDLQYYVSLSEEKNFSKVAQNYRVSQPTISAAIKRLEITCGSQLLVRGNSHQAITLTHTGDQLLVHAQEILYHYQLAMREIHNSEQQQLIVGMPPIIETNYFPTIAKQLSKTALDQLRTVEEGSLSALSDLKAGKLDVSFLGYVGEIDDPEIVIDEFDCRPFVILVARDHPLAKADKLAFKELKNEAFILFKNNFVHDRVFHALAHQNHIRPRVAFRSSETQSIINMVANNIGISLLTKAVSINDPNVCAIPLADEPQPLFRIGLAYRRTMRFSKVQAQILAAIQDELGTIDFDK</sequence>
<dbReference type="InterPro" id="IPR050950">
    <property type="entry name" value="HTH-type_LysR_regulators"/>
</dbReference>
<proteinExistence type="inferred from homology"/>
<dbReference type="InterPro" id="IPR036388">
    <property type="entry name" value="WH-like_DNA-bd_sf"/>
</dbReference>
<evidence type="ECO:0000313" key="7">
    <source>
        <dbReference type="Proteomes" id="UP000604765"/>
    </source>
</evidence>